<protein>
    <submittedName>
        <fullName evidence="1">Uncharacterized protein</fullName>
    </submittedName>
</protein>
<name>A0A2I0TMJ6_LIMLA</name>
<gene>
    <name evidence="1" type="ORF">llap_14694</name>
</gene>
<evidence type="ECO:0000313" key="2">
    <source>
        <dbReference type="Proteomes" id="UP000233556"/>
    </source>
</evidence>
<reference evidence="2" key="2">
    <citation type="submission" date="2017-12" db="EMBL/GenBank/DDBJ databases">
        <title>Genome sequence of the Bar-tailed Godwit (Limosa lapponica baueri).</title>
        <authorList>
            <person name="Lima N.C.B."/>
            <person name="Parody-Merino A.M."/>
            <person name="Battley P.F."/>
            <person name="Fidler A.E."/>
            <person name="Prosdocimi F."/>
        </authorList>
    </citation>
    <scope>NUCLEOTIDE SEQUENCE [LARGE SCALE GENOMIC DNA]</scope>
</reference>
<proteinExistence type="predicted"/>
<evidence type="ECO:0000313" key="1">
    <source>
        <dbReference type="EMBL" id="PKU35002.1"/>
    </source>
</evidence>
<reference evidence="2" key="1">
    <citation type="submission" date="2017-11" db="EMBL/GenBank/DDBJ databases">
        <authorList>
            <person name="Lima N.C."/>
            <person name="Parody-Merino A.M."/>
            <person name="Battley P.F."/>
            <person name="Fidler A.E."/>
            <person name="Prosdocimi F."/>
        </authorList>
    </citation>
    <scope>NUCLEOTIDE SEQUENCE [LARGE SCALE GENOMIC DNA]</scope>
</reference>
<keyword evidence="2" id="KW-1185">Reference proteome</keyword>
<accession>A0A2I0TMJ6</accession>
<sequence length="129" mass="14424">MFMFLGSNPEGKERLLGTDHKMKLNLEGVVGGMIASQQTNGKALQFESTLLSAGPFERRKTSPWGKRVDPCNVLHHQWWFEDGCFDLDYKKGHVPYASTGANTTCQELASFKAWTSIQGYIGWPGFGHL</sequence>
<organism evidence="1 2">
    <name type="scientific">Limosa lapponica baueri</name>
    <dbReference type="NCBI Taxonomy" id="1758121"/>
    <lineage>
        <taxon>Eukaryota</taxon>
        <taxon>Metazoa</taxon>
        <taxon>Chordata</taxon>
        <taxon>Craniata</taxon>
        <taxon>Vertebrata</taxon>
        <taxon>Euteleostomi</taxon>
        <taxon>Archelosauria</taxon>
        <taxon>Archosauria</taxon>
        <taxon>Dinosauria</taxon>
        <taxon>Saurischia</taxon>
        <taxon>Theropoda</taxon>
        <taxon>Coelurosauria</taxon>
        <taxon>Aves</taxon>
        <taxon>Neognathae</taxon>
        <taxon>Neoaves</taxon>
        <taxon>Charadriiformes</taxon>
        <taxon>Scolopacidae</taxon>
        <taxon>Limosa</taxon>
    </lineage>
</organism>
<dbReference type="AlphaFoldDB" id="A0A2I0TMJ6"/>
<dbReference type="Proteomes" id="UP000233556">
    <property type="component" value="Unassembled WGS sequence"/>
</dbReference>
<dbReference type="EMBL" id="KZ508617">
    <property type="protein sequence ID" value="PKU35002.1"/>
    <property type="molecule type" value="Genomic_DNA"/>
</dbReference>